<feature type="region of interest" description="Disordered" evidence="7">
    <location>
        <begin position="378"/>
        <end position="401"/>
    </location>
</feature>
<feature type="domain" description="TonB-dependent transporter Oar-like beta-barrel" evidence="9">
    <location>
        <begin position="349"/>
        <end position="699"/>
    </location>
</feature>
<dbReference type="Gene3D" id="2.60.40.1120">
    <property type="entry name" value="Carboxypeptidase-like, regulatory domain"/>
    <property type="match status" value="1"/>
</dbReference>
<feature type="compositionally biased region" description="Basic and acidic residues" evidence="7">
    <location>
        <begin position="379"/>
        <end position="401"/>
    </location>
</feature>
<comment type="subcellular location">
    <subcellularLocation>
        <location evidence="1">Cell outer membrane</location>
        <topology evidence="1">Multi-pass membrane protein</topology>
    </subcellularLocation>
</comment>
<organism evidence="10 11">
    <name type="scientific">Aquincola agrisoli</name>
    <dbReference type="NCBI Taxonomy" id="3119538"/>
    <lineage>
        <taxon>Bacteria</taxon>
        <taxon>Pseudomonadati</taxon>
        <taxon>Pseudomonadota</taxon>
        <taxon>Betaproteobacteria</taxon>
        <taxon>Burkholderiales</taxon>
        <taxon>Sphaerotilaceae</taxon>
        <taxon>Aquincola</taxon>
    </lineage>
</organism>
<evidence type="ECO:0000256" key="6">
    <source>
        <dbReference type="ARBA" id="ARBA00023237"/>
    </source>
</evidence>
<dbReference type="InterPro" id="IPR039426">
    <property type="entry name" value="TonB-dep_rcpt-like"/>
</dbReference>
<gene>
    <name evidence="10" type="ORF">V4F39_09395</name>
</gene>
<dbReference type="GO" id="GO:0015344">
    <property type="term" value="F:siderophore uptake transmembrane transporter activity"/>
    <property type="evidence" value="ECO:0007669"/>
    <property type="project" value="TreeGrafter"/>
</dbReference>
<keyword evidence="6" id="KW-0998">Cell outer membrane</keyword>
<evidence type="ECO:0000256" key="8">
    <source>
        <dbReference type="SAM" id="SignalP"/>
    </source>
</evidence>
<dbReference type="PANTHER" id="PTHR30069:SF46">
    <property type="entry name" value="OAR PROTEIN"/>
    <property type="match status" value="1"/>
</dbReference>
<sequence length="987" mass="107070">MKRRPYPATLTAVATAALLALGNLAAHAQVSTSTLKGQVGATGTAARAGVPVTAVNRDNGNTYRTETRTDGSYVLAGLAPGRYLVRVGAEGTEGGQVELQVGETASLDLALAAAAGTGGAERVTIVGSAQRQGVKESQVGTTISRKLIEATPQSTRNFLAAADMAPGVRFVEEASGNTRIQSGAQNIDNVNVFIDGVSQKNNILRGGISGQDSSRGNPFPQSAIAEYKVLTQNYKAEFDQVSGAAITAITKSGGNETHGEIYADRTGTNWRAKSPFEKERRAQGVKLPPSSKNEFGASVGGAIKEDVLHYFVAYDGKRINDSRQVTPRRLDLLPADAGIVPSLREAQGSAVDRFTEHLFFGKLDAQLSDNRRLSLSTKIRRENDTVPEDRDLSAPGNSKDRVNDETRVDLVHEWNLGAWLSETRVGYENTVYNPRSSSHRPFIKYTASTSALQSLDSSQDVLFVGGSSDAQHREQTGLTLAQDLTYTGVAGHVFKMGARFKDMRYSLSGTSRSVDIVRTLIDSTTGEPYFDGSNCLDRNGAVTGDNDTSALGKMCHIDRALAGASARFNNQQFGLYFQDDWSVTKKLELNLGVRYDYETNMLNNRYVTPADRVAALYSLDTTRSDITPEPGQTYAESLAKGGIHIADYIADGKSRRKFKGAFAPRLGSSYDVFGDKATVIFGGWGRSYDRTMANNALDEKQKNAVANGETWLIRNKGRMPYADQWSLGLRQALGAWNTEAILSSVRAKNQFMWFRGNRDPNGGYGSASTIDPLWGGAPGYGNLVLGDFVGENKTNSLFLKAERPYTRDAGWGFALAYTYTDASTTNKEWSSNLLYDWTYGRSGRGWNPSTDVDKHRIVAAGVWDGLPWGLQFSAKASWASGLPRKLTDCTGVDAKCVYREADSPSFRQVDVSLLKNFKLGSNTAVLRADVLNLFNTANYGGFDDWIGRAPAAGNPANRYGGDNLNVGKPNGMRGPMRTVKVTLAYRF</sequence>
<dbReference type="RefSeq" id="WP_332289054.1">
    <property type="nucleotide sequence ID" value="NZ_JAZIBG010000020.1"/>
</dbReference>
<feature type="domain" description="TonB-dependent transporter Oar-like beta-barrel" evidence="9">
    <location>
        <begin position="249"/>
        <end position="325"/>
    </location>
</feature>
<dbReference type="GO" id="GO:0009279">
    <property type="term" value="C:cell outer membrane"/>
    <property type="evidence" value="ECO:0007669"/>
    <property type="project" value="UniProtKB-SubCell"/>
</dbReference>
<keyword evidence="3" id="KW-1134">Transmembrane beta strand</keyword>
<dbReference type="Gene3D" id="2.40.170.20">
    <property type="entry name" value="TonB-dependent receptor, beta-barrel domain"/>
    <property type="match status" value="1"/>
</dbReference>
<accession>A0AAW9QGE6</accession>
<proteinExistence type="predicted"/>
<feature type="signal peptide" evidence="8">
    <location>
        <begin position="1"/>
        <end position="28"/>
    </location>
</feature>
<reference evidence="10 11" key="1">
    <citation type="submission" date="2024-02" db="EMBL/GenBank/DDBJ databases">
        <title>Genome sequence of Aquincola sp. MAHUQ-54.</title>
        <authorList>
            <person name="Huq M.A."/>
        </authorList>
    </citation>
    <scope>NUCLEOTIDE SEQUENCE [LARGE SCALE GENOMIC DNA]</scope>
    <source>
        <strain evidence="10 11">MAHUQ-54</strain>
    </source>
</reference>
<evidence type="ECO:0000313" key="10">
    <source>
        <dbReference type="EMBL" id="MEF7614120.1"/>
    </source>
</evidence>
<feature type="chain" id="PRO_5044027105" evidence="8">
    <location>
        <begin position="29"/>
        <end position="987"/>
    </location>
</feature>
<keyword evidence="4" id="KW-0812">Transmembrane</keyword>
<evidence type="ECO:0000313" key="11">
    <source>
        <dbReference type="Proteomes" id="UP001336250"/>
    </source>
</evidence>
<evidence type="ECO:0000256" key="4">
    <source>
        <dbReference type="ARBA" id="ARBA00022692"/>
    </source>
</evidence>
<dbReference type="Proteomes" id="UP001336250">
    <property type="component" value="Unassembled WGS sequence"/>
</dbReference>
<dbReference type="GO" id="GO:0030246">
    <property type="term" value="F:carbohydrate binding"/>
    <property type="evidence" value="ECO:0007669"/>
    <property type="project" value="InterPro"/>
</dbReference>
<name>A0AAW9QGE6_9BURK</name>
<dbReference type="Pfam" id="PF25183">
    <property type="entry name" value="OMP_b-brl_4"/>
    <property type="match status" value="2"/>
</dbReference>
<evidence type="ECO:0000256" key="3">
    <source>
        <dbReference type="ARBA" id="ARBA00022452"/>
    </source>
</evidence>
<evidence type="ECO:0000256" key="1">
    <source>
        <dbReference type="ARBA" id="ARBA00004571"/>
    </source>
</evidence>
<evidence type="ECO:0000256" key="5">
    <source>
        <dbReference type="ARBA" id="ARBA00023136"/>
    </source>
</evidence>
<dbReference type="InterPro" id="IPR013784">
    <property type="entry name" value="Carb-bd-like_fold"/>
</dbReference>
<dbReference type="PANTHER" id="PTHR30069">
    <property type="entry name" value="TONB-DEPENDENT OUTER MEMBRANE RECEPTOR"/>
    <property type="match status" value="1"/>
</dbReference>
<dbReference type="SUPFAM" id="SSF56935">
    <property type="entry name" value="Porins"/>
    <property type="match status" value="1"/>
</dbReference>
<dbReference type="GO" id="GO:0044718">
    <property type="term" value="P:siderophore transmembrane transport"/>
    <property type="evidence" value="ECO:0007669"/>
    <property type="project" value="TreeGrafter"/>
</dbReference>
<keyword evidence="5" id="KW-0472">Membrane</keyword>
<dbReference type="EMBL" id="JAZIBG010000020">
    <property type="protein sequence ID" value="MEF7614120.1"/>
    <property type="molecule type" value="Genomic_DNA"/>
</dbReference>
<keyword evidence="2" id="KW-0813">Transport</keyword>
<protein>
    <submittedName>
        <fullName evidence="10">TonB-dependent receptor</fullName>
    </submittedName>
</protein>
<dbReference type="SUPFAM" id="SSF49452">
    <property type="entry name" value="Starch-binding domain-like"/>
    <property type="match status" value="1"/>
</dbReference>
<comment type="caution">
    <text evidence="10">The sequence shown here is derived from an EMBL/GenBank/DDBJ whole genome shotgun (WGS) entry which is preliminary data.</text>
</comment>
<evidence type="ECO:0000259" key="9">
    <source>
        <dbReference type="Pfam" id="PF25183"/>
    </source>
</evidence>
<evidence type="ECO:0000256" key="2">
    <source>
        <dbReference type="ARBA" id="ARBA00022448"/>
    </source>
</evidence>
<dbReference type="AlphaFoldDB" id="A0AAW9QGE6"/>
<keyword evidence="11" id="KW-1185">Reference proteome</keyword>
<keyword evidence="10" id="KW-0675">Receptor</keyword>
<dbReference type="InterPro" id="IPR057601">
    <property type="entry name" value="Oar-like_b-barrel"/>
</dbReference>
<dbReference type="InterPro" id="IPR036942">
    <property type="entry name" value="Beta-barrel_TonB_sf"/>
</dbReference>
<evidence type="ECO:0000256" key="7">
    <source>
        <dbReference type="SAM" id="MobiDB-lite"/>
    </source>
</evidence>
<dbReference type="Pfam" id="PF13620">
    <property type="entry name" value="CarboxypepD_reg"/>
    <property type="match status" value="1"/>
</dbReference>
<keyword evidence="8" id="KW-0732">Signal</keyword>